<dbReference type="AlphaFoldDB" id="A0A3S0IC21"/>
<dbReference type="EMBL" id="RXMA01000030">
    <property type="protein sequence ID" value="RTR15860.1"/>
    <property type="molecule type" value="Genomic_DNA"/>
</dbReference>
<gene>
    <name evidence="1" type="ORF">EJ903_22255</name>
</gene>
<evidence type="ECO:0000313" key="2">
    <source>
        <dbReference type="Proteomes" id="UP000277007"/>
    </source>
</evidence>
<organism evidence="1 2">
    <name type="scientific">Azospirillum griseum</name>
    <dbReference type="NCBI Taxonomy" id="2496639"/>
    <lineage>
        <taxon>Bacteria</taxon>
        <taxon>Pseudomonadati</taxon>
        <taxon>Pseudomonadota</taxon>
        <taxon>Alphaproteobacteria</taxon>
        <taxon>Rhodospirillales</taxon>
        <taxon>Azospirillaceae</taxon>
        <taxon>Azospirillum</taxon>
    </lineage>
</organism>
<comment type="caution">
    <text evidence="1">The sequence shown here is derived from an EMBL/GenBank/DDBJ whole genome shotgun (WGS) entry which is preliminary data.</text>
</comment>
<dbReference type="InterPro" id="IPR021333">
    <property type="entry name" value="DUF2946"/>
</dbReference>
<reference evidence="1 2" key="1">
    <citation type="submission" date="2018-12" db="EMBL/GenBank/DDBJ databases">
        <authorList>
            <person name="Yang Y."/>
        </authorList>
    </citation>
    <scope>NUCLEOTIDE SEQUENCE [LARGE SCALE GENOMIC DNA]</scope>
    <source>
        <strain evidence="1 2">L-25-5w-1</strain>
    </source>
</reference>
<protein>
    <submittedName>
        <fullName evidence="1">DUF2946 domain-containing protein</fullName>
    </submittedName>
</protein>
<keyword evidence="2" id="KW-1185">Reference proteome</keyword>
<accession>A0A3S0IC21</accession>
<dbReference type="Proteomes" id="UP000277007">
    <property type="component" value="Unassembled WGS sequence"/>
</dbReference>
<name>A0A3S0IC21_9PROT</name>
<evidence type="ECO:0000313" key="1">
    <source>
        <dbReference type="EMBL" id="RTR15860.1"/>
    </source>
</evidence>
<sequence>MAPGFKASAGISVSPLAVVGWPICDSFLSTPDSGVRQGVRHRRETSFEHDGFPRMLQSRKVLIRLCRAPAFGPCGGGDRPRRRDKPQHQPKAFVLVSLFRRLALGCRRVSLMVGALAFLCQALAWSVMMPAQAMAASNSTVADVITICSVDGIKTIKVGPDGQALPDEDGTAAASGHCPLCPLLAGAGLPPVPPLALPTEQVAAHDARALPGDAIAAGWFLSSLQARAPPSVG</sequence>
<dbReference type="Pfam" id="PF11162">
    <property type="entry name" value="DUF2946"/>
    <property type="match status" value="1"/>
</dbReference>
<proteinExistence type="predicted"/>